<dbReference type="InterPro" id="IPR005194">
    <property type="entry name" value="Glyco_hydro_65_C"/>
</dbReference>
<dbReference type="SUPFAM" id="SSF48208">
    <property type="entry name" value="Six-hairpin glycosidases"/>
    <property type="match status" value="1"/>
</dbReference>
<proteinExistence type="inferred from homology"/>
<comment type="similarity">
    <text evidence="1">Belongs to the glycosyl hydrolase 65 family.</text>
</comment>
<feature type="domain" description="Glycoside hydrolase family 65 central catalytic" evidence="4">
    <location>
        <begin position="317"/>
        <end position="713"/>
    </location>
</feature>
<comment type="caution">
    <text evidence="7">The sequence shown here is derived from an EMBL/GenBank/DDBJ whole genome shotgun (WGS) entry which is preliminary data.</text>
</comment>
<accession>A0ABV7M3H4</accession>
<dbReference type="Pfam" id="PF03633">
    <property type="entry name" value="Glyco_hydro_65C"/>
    <property type="match status" value="1"/>
</dbReference>
<keyword evidence="7" id="KW-0378">Hydrolase</keyword>
<protein>
    <submittedName>
        <fullName evidence="7">Glycoside hydrolase family 65 protein</fullName>
    </submittedName>
</protein>
<evidence type="ECO:0000313" key="7">
    <source>
        <dbReference type="EMBL" id="MFC3293189.1"/>
    </source>
</evidence>
<evidence type="ECO:0000259" key="4">
    <source>
        <dbReference type="Pfam" id="PF03632"/>
    </source>
</evidence>
<keyword evidence="3" id="KW-0808">Transferase</keyword>
<dbReference type="PANTHER" id="PTHR11051">
    <property type="entry name" value="GLYCOSYL HYDROLASE-RELATED"/>
    <property type="match status" value="1"/>
</dbReference>
<name>A0ABV7M3H4_9GAMM</name>
<gene>
    <name evidence="7" type="ORF">ACFOEI_14125</name>
</gene>
<dbReference type="InterPro" id="IPR008928">
    <property type="entry name" value="6-hairpin_glycosidase_sf"/>
</dbReference>
<evidence type="ECO:0000259" key="5">
    <source>
        <dbReference type="Pfam" id="PF03633"/>
    </source>
</evidence>
<dbReference type="RefSeq" id="WP_019018492.1">
    <property type="nucleotide sequence ID" value="NZ_BMXD01000001.1"/>
</dbReference>
<feature type="domain" description="Glycoside hydrolase family 65 N-terminal" evidence="6">
    <location>
        <begin position="8"/>
        <end position="263"/>
    </location>
</feature>
<evidence type="ECO:0000256" key="1">
    <source>
        <dbReference type="ARBA" id="ARBA00006768"/>
    </source>
</evidence>
<dbReference type="PIRSF" id="PIRSF036289">
    <property type="entry name" value="Glycosyl_hydrolase_malt_phosph"/>
    <property type="match status" value="1"/>
</dbReference>
<dbReference type="InterPro" id="IPR037018">
    <property type="entry name" value="GH65_N"/>
</dbReference>
<evidence type="ECO:0000256" key="3">
    <source>
        <dbReference type="ARBA" id="ARBA00022679"/>
    </source>
</evidence>
<dbReference type="Gene3D" id="1.50.10.10">
    <property type="match status" value="1"/>
</dbReference>
<feature type="domain" description="Glycoside hydrolase family 65 C-terminal" evidence="5">
    <location>
        <begin position="723"/>
        <end position="782"/>
    </location>
</feature>
<dbReference type="InterPro" id="IPR005196">
    <property type="entry name" value="Glyco_hydro_65_N"/>
</dbReference>
<keyword evidence="2" id="KW-0328">Glycosyltransferase</keyword>
<dbReference type="Gene3D" id="2.60.420.10">
    <property type="entry name" value="Maltose phosphorylase, domain 3"/>
    <property type="match status" value="1"/>
</dbReference>
<dbReference type="SUPFAM" id="SSF74650">
    <property type="entry name" value="Galactose mutarotase-like"/>
    <property type="match status" value="1"/>
</dbReference>
<dbReference type="Gene3D" id="2.70.98.40">
    <property type="entry name" value="Glycoside hydrolase, family 65, N-terminal domain"/>
    <property type="match status" value="1"/>
</dbReference>
<dbReference type="Pfam" id="PF03636">
    <property type="entry name" value="Glyco_hydro_65N"/>
    <property type="match status" value="1"/>
</dbReference>
<dbReference type="Proteomes" id="UP001595640">
    <property type="component" value="Unassembled WGS sequence"/>
</dbReference>
<dbReference type="InterPro" id="IPR005195">
    <property type="entry name" value="Glyco_hydro_65_M"/>
</dbReference>
<dbReference type="InterPro" id="IPR011013">
    <property type="entry name" value="Gal_mutarotase_sf_dom"/>
</dbReference>
<dbReference type="GO" id="GO:0016787">
    <property type="term" value="F:hydrolase activity"/>
    <property type="evidence" value="ECO:0007669"/>
    <property type="project" value="UniProtKB-KW"/>
</dbReference>
<keyword evidence="8" id="KW-1185">Reference proteome</keyword>
<dbReference type="InterPro" id="IPR012341">
    <property type="entry name" value="6hp_glycosidase-like_sf"/>
</dbReference>
<evidence type="ECO:0000256" key="2">
    <source>
        <dbReference type="ARBA" id="ARBA00022676"/>
    </source>
</evidence>
<reference evidence="8" key="1">
    <citation type="journal article" date="2019" name="Int. J. Syst. Evol. Microbiol.">
        <title>The Global Catalogue of Microorganisms (GCM) 10K type strain sequencing project: providing services to taxonomists for standard genome sequencing and annotation.</title>
        <authorList>
            <consortium name="The Broad Institute Genomics Platform"/>
            <consortium name="The Broad Institute Genome Sequencing Center for Infectious Disease"/>
            <person name="Wu L."/>
            <person name="Ma J."/>
        </authorList>
    </citation>
    <scope>NUCLEOTIDE SEQUENCE [LARGE SCALE GENOMIC DNA]</scope>
    <source>
        <strain evidence="8">KCTC 12847</strain>
    </source>
</reference>
<dbReference type="PANTHER" id="PTHR11051:SF8">
    <property type="entry name" value="PROTEIN-GLUCOSYLGALACTOSYLHYDROXYLYSINE GLUCOSIDASE"/>
    <property type="match status" value="1"/>
</dbReference>
<evidence type="ECO:0000259" key="6">
    <source>
        <dbReference type="Pfam" id="PF03636"/>
    </source>
</evidence>
<organism evidence="7 8">
    <name type="scientific">Modicisalibacter luteus</name>
    <dbReference type="NCBI Taxonomy" id="453962"/>
    <lineage>
        <taxon>Bacteria</taxon>
        <taxon>Pseudomonadati</taxon>
        <taxon>Pseudomonadota</taxon>
        <taxon>Gammaproteobacteria</taxon>
        <taxon>Oceanospirillales</taxon>
        <taxon>Halomonadaceae</taxon>
        <taxon>Modicisalibacter</taxon>
    </lineage>
</organism>
<dbReference type="InterPro" id="IPR017045">
    <property type="entry name" value="Malt_Pase/Glycosyl_Hdrlase"/>
</dbReference>
<evidence type="ECO:0000313" key="8">
    <source>
        <dbReference type="Proteomes" id="UP001595640"/>
    </source>
</evidence>
<sequence length="808" mass="92376">MSDWTLDYHGFEPSQEGVREALCTLGNGYFATRGAACEADASEIHYPGTYLAGGYDRLSTEIAGRVIENEDLVNLPNWLCLTFRPEGGDWFNPMAVELLDFHQHLDIETGVLKRQLFFRDHQGRETTLVTQRLVHMVHPHLGAIEWRIRPENWSGRVSICSALDGRVINAGVERYRQLASTHLVPLSSDSPSDDTIRLQVETRQSRLHIAQAARTQIRVAGQDVEGERQIIEESGYIAQETVLDLEAGKEAAIEKVVALHTSRDRAISEPGHAASQSVARAGTFAELYESHRRVWSQLWQRCDVELDGGGRAQMILRLHIFHLLQTVSPHSADLDVGVPARGLHGEAYRGHIFWDELFIFPFLNYRIPEITRALLHYRYRRLNEARHSAREAGYRGAMYPWQSGSDGREESQQVHLNPRSGHWIADNSALQRHVNAAVAYNVWRYYEVTEDREFLAYYGAEMLFEIARFWASAASWNAQRKRYDIRGVMGPDEFHDRYPDAEAPGLDNNTYTNVMAAWVLGRAVNVYDLIGERRRRELGVALGLSNHEVSDWLTIRQKLFVPFHGNGIPSQFEGYEHLEEFDWAGYRERYGDIHRLDRLLEAEGDTVNRYKASKQADVLMLFYLFSAEELGDIFAQLGYPFSGELIPRTIDYYQQRTSHGSTLSRVVTSWVLARSDRRQAWDSFLQVLQSDIEDSQHGTTQEGIHLGAMAGSVDLIQRGHTGLEVRDGMLRLNPCLPEALSGLRLQLCYRGDWLKLDLGEERLTLTAPEGWAGPERIMFRDEIYPFGEGQRLELNYSSEERCWLPNRE</sequence>
<dbReference type="Pfam" id="PF03632">
    <property type="entry name" value="Glyco_hydro_65m"/>
    <property type="match status" value="1"/>
</dbReference>
<dbReference type="EMBL" id="JBHRUH010000031">
    <property type="protein sequence ID" value="MFC3293189.1"/>
    <property type="molecule type" value="Genomic_DNA"/>
</dbReference>